<evidence type="ECO:0000313" key="5">
    <source>
        <dbReference type="EMBL" id="CAK9180585.1"/>
    </source>
</evidence>
<gene>
    <name evidence="5" type="ORF">ILEXP_LOCUS50596</name>
</gene>
<dbReference type="PANTHER" id="PTHR47967">
    <property type="entry name" value="OS07G0603500 PROTEIN-RELATED"/>
    <property type="match status" value="1"/>
</dbReference>
<evidence type="ECO:0000256" key="2">
    <source>
        <dbReference type="ARBA" id="ARBA00022670"/>
    </source>
</evidence>
<evidence type="ECO:0000256" key="1">
    <source>
        <dbReference type="ARBA" id="ARBA00007447"/>
    </source>
</evidence>
<reference evidence="5 6" key="1">
    <citation type="submission" date="2024-02" db="EMBL/GenBank/DDBJ databases">
        <authorList>
            <person name="Vignale AGUSTIN F."/>
            <person name="Sosa J E."/>
            <person name="Modenutti C."/>
        </authorList>
    </citation>
    <scope>NUCLEOTIDE SEQUENCE [LARGE SCALE GENOMIC DNA]</scope>
</reference>
<dbReference type="InterPro" id="IPR032861">
    <property type="entry name" value="TAXi_N"/>
</dbReference>
<dbReference type="GO" id="GO:0008233">
    <property type="term" value="F:peptidase activity"/>
    <property type="evidence" value="ECO:0007669"/>
    <property type="project" value="UniProtKB-KW"/>
</dbReference>
<feature type="domain" description="Xylanase inhibitor N-terminal" evidence="4">
    <location>
        <begin position="1"/>
        <end position="150"/>
    </location>
</feature>
<dbReference type="InterPro" id="IPR051708">
    <property type="entry name" value="Plant_Aspart_Prot_A1"/>
</dbReference>
<dbReference type="AlphaFoldDB" id="A0ABC8UHX3"/>
<dbReference type="InterPro" id="IPR021109">
    <property type="entry name" value="Peptidase_aspartic_dom_sf"/>
</dbReference>
<evidence type="ECO:0000259" key="4">
    <source>
        <dbReference type="Pfam" id="PF14543"/>
    </source>
</evidence>
<keyword evidence="2" id="KW-0645">Protease</keyword>
<protein>
    <recommendedName>
        <fullName evidence="4">Xylanase inhibitor N-terminal domain-containing protein</fullName>
    </recommendedName>
</protein>
<dbReference type="PANTHER" id="PTHR47967:SF36">
    <property type="entry name" value="PEPTIDASE A1 DOMAIN-CONTAINING PROTEIN"/>
    <property type="match status" value="1"/>
</dbReference>
<dbReference type="EMBL" id="CAUOFW020007769">
    <property type="protein sequence ID" value="CAK9180585.1"/>
    <property type="molecule type" value="Genomic_DNA"/>
</dbReference>
<comment type="similarity">
    <text evidence="1">Belongs to the peptidase A1 family.</text>
</comment>
<sequence length="227" mass="25123">MDAGSSLTWFPCTQRYRCFSCNFGNINAKNISTFIPNQSSSPKLLGCNNPKCEWLFGRNVSSQCEDCNGNSDNCAQTCPAYLLLYGSGGTSGLLLSENLDFPDKIVSDFIVGCSLSSLRTPSGIAGFGRGPESLPAQMDSGDRNSGTVSYTPFYKNPMAFTDYFYVTLIKITVGGKQIRLPYNFLAPGLTATAELWWIRKVMTWWLKHLKSKWPTIVEVLTWKIGLS</sequence>
<accession>A0ABC8UHX3</accession>
<proteinExistence type="inferred from homology"/>
<comment type="caution">
    <text evidence="5">The sequence shown here is derived from an EMBL/GenBank/DDBJ whole genome shotgun (WGS) entry which is preliminary data.</text>
</comment>
<keyword evidence="6" id="KW-1185">Reference proteome</keyword>
<evidence type="ECO:0000313" key="6">
    <source>
        <dbReference type="Proteomes" id="UP001642360"/>
    </source>
</evidence>
<organism evidence="5 6">
    <name type="scientific">Ilex paraguariensis</name>
    <name type="common">yerba mate</name>
    <dbReference type="NCBI Taxonomy" id="185542"/>
    <lineage>
        <taxon>Eukaryota</taxon>
        <taxon>Viridiplantae</taxon>
        <taxon>Streptophyta</taxon>
        <taxon>Embryophyta</taxon>
        <taxon>Tracheophyta</taxon>
        <taxon>Spermatophyta</taxon>
        <taxon>Magnoliopsida</taxon>
        <taxon>eudicotyledons</taxon>
        <taxon>Gunneridae</taxon>
        <taxon>Pentapetalae</taxon>
        <taxon>asterids</taxon>
        <taxon>campanulids</taxon>
        <taxon>Aquifoliales</taxon>
        <taxon>Aquifoliaceae</taxon>
        <taxon>Ilex</taxon>
    </lineage>
</organism>
<dbReference type="Pfam" id="PF14543">
    <property type="entry name" value="TAXi_N"/>
    <property type="match status" value="1"/>
</dbReference>
<evidence type="ECO:0000256" key="3">
    <source>
        <dbReference type="ARBA" id="ARBA00022801"/>
    </source>
</evidence>
<dbReference type="Proteomes" id="UP001642360">
    <property type="component" value="Unassembled WGS sequence"/>
</dbReference>
<keyword evidence="3" id="KW-0378">Hydrolase</keyword>
<dbReference type="Gene3D" id="2.40.70.10">
    <property type="entry name" value="Acid Proteases"/>
    <property type="match status" value="1"/>
</dbReference>
<dbReference type="SUPFAM" id="SSF50630">
    <property type="entry name" value="Acid proteases"/>
    <property type="match status" value="1"/>
</dbReference>
<name>A0ABC8UHX3_9AQUA</name>
<dbReference type="GO" id="GO:0006508">
    <property type="term" value="P:proteolysis"/>
    <property type="evidence" value="ECO:0007669"/>
    <property type="project" value="UniProtKB-KW"/>
</dbReference>